<name>A0ABC8TXL8_9AQUA</name>
<dbReference type="EMBL" id="CAUOFW020006307">
    <property type="protein sequence ID" value="CAK9174233.1"/>
    <property type="molecule type" value="Genomic_DNA"/>
</dbReference>
<feature type="non-terminal residue" evidence="1">
    <location>
        <position position="112"/>
    </location>
</feature>
<organism evidence="1 2">
    <name type="scientific">Ilex paraguariensis</name>
    <name type="common">yerba mate</name>
    <dbReference type="NCBI Taxonomy" id="185542"/>
    <lineage>
        <taxon>Eukaryota</taxon>
        <taxon>Viridiplantae</taxon>
        <taxon>Streptophyta</taxon>
        <taxon>Embryophyta</taxon>
        <taxon>Tracheophyta</taxon>
        <taxon>Spermatophyta</taxon>
        <taxon>Magnoliopsida</taxon>
        <taxon>eudicotyledons</taxon>
        <taxon>Gunneridae</taxon>
        <taxon>Pentapetalae</taxon>
        <taxon>asterids</taxon>
        <taxon>campanulids</taxon>
        <taxon>Aquifoliales</taxon>
        <taxon>Aquifoliaceae</taxon>
        <taxon>Ilex</taxon>
    </lineage>
</organism>
<dbReference type="AlphaFoldDB" id="A0ABC8TXL8"/>
<reference evidence="1 2" key="1">
    <citation type="submission" date="2024-02" db="EMBL/GenBank/DDBJ databases">
        <authorList>
            <person name="Vignale AGUSTIN F."/>
            <person name="Sosa J E."/>
            <person name="Modenutti C."/>
        </authorList>
    </citation>
    <scope>NUCLEOTIDE SEQUENCE [LARGE SCALE GENOMIC DNA]</scope>
</reference>
<keyword evidence="2" id="KW-1185">Reference proteome</keyword>
<sequence length="112" mass="11870">MSLSPLSLLHHLSPSATPTPLSLSLSNNPIAPFSHHPFVTIGNPPPNSPPRYISISSSPFLPFPLLSAQTPSSQALLTATNDDIKATPLPTHKDDPTMIIESLAVSYSYGLS</sequence>
<accession>A0ABC8TXL8</accession>
<proteinExistence type="predicted"/>
<protein>
    <submittedName>
        <fullName evidence="1">Uncharacterized protein</fullName>
    </submittedName>
</protein>
<gene>
    <name evidence="1" type="ORF">ILEXP_LOCUS43964</name>
</gene>
<evidence type="ECO:0000313" key="1">
    <source>
        <dbReference type="EMBL" id="CAK9174233.1"/>
    </source>
</evidence>
<comment type="caution">
    <text evidence="1">The sequence shown here is derived from an EMBL/GenBank/DDBJ whole genome shotgun (WGS) entry which is preliminary data.</text>
</comment>
<evidence type="ECO:0000313" key="2">
    <source>
        <dbReference type="Proteomes" id="UP001642360"/>
    </source>
</evidence>
<dbReference type="Proteomes" id="UP001642360">
    <property type="component" value="Unassembled WGS sequence"/>
</dbReference>